<dbReference type="Gene3D" id="3.20.20.70">
    <property type="entry name" value="Aldolase class I"/>
    <property type="match status" value="1"/>
</dbReference>
<evidence type="ECO:0000313" key="9">
    <source>
        <dbReference type="Proteomes" id="UP000003671"/>
    </source>
</evidence>
<dbReference type="SUPFAM" id="SSF102114">
    <property type="entry name" value="Radical SAM enzymes"/>
    <property type="match status" value="1"/>
</dbReference>
<keyword evidence="4" id="KW-0479">Metal-binding</keyword>
<keyword evidence="7 8" id="KW-0560">Oxidoreductase</keyword>
<dbReference type="STRING" id="500635.MITSMUL_03100"/>
<evidence type="ECO:0000256" key="1">
    <source>
        <dbReference type="ARBA" id="ARBA00001966"/>
    </source>
</evidence>
<dbReference type="InterPro" id="IPR007197">
    <property type="entry name" value="rSAM"/>
</dbReference>
<dbReference type="PANTHER" id="PTHR30352">
    <property type="entry name" value="PYRUVATE FORMATE-LYASE-ACTIVATING ENZYME"/>
    <property type="match status" value="1"/>
</dbReference>
<dbReference type="SFLD" id="SFLDG01066">
    <property type="entry name" value="organic_radical-activating_enz"/>
    <property type="match status" value="1"/>
</dbReference>
<dbReference type="GO" id="GO:0046872">
    <property type="term" value="F:metal ion binding"/>
    <property type="evidence" value="ECO:0007669"/>
    <property type="project" value="UniProtKB-KW"/>
</dbReference>
<dbReference type="SFLD" id="SFLDG01063">
    <property type="entry name" value="activating_enzymes__group_1"/>
    <property type="match status" value="1"/>
</dbReference>
<dbReference type="InterPro" id="IPR058240">
    <property type="entry name" value="rSAM_sf"/>
</dbReference>
<dbReference type="NCBIfam" id="TIGR02491">
    <property type="entry name" value="NrdG"/>
    <property type="match status" value="1"/>
</dbReference>
<dbReference type="EMBL" id="ABWK02000001">
    <property type="protein sequence ID" value="EEX69969.1"/>
    <property type="molecule type" value="Genomic_DNA"/>
</dbReference>
<keyword evidence="5" id="KW-0408">Iron</keyword>
<name>C9KJA3_9FIRM</name>
<dbReference type="EC" id="1.97.1.-" evidence="7"/>
<dbReference type="SFLD" id="SFLDF00299">
    <property type="entry name" value="anaerobic_ribonucleoside-triph"/>
    <property type="match status" value="1"/>
</dbReference>
<dbReference type="AlphaFoldDB" id="C9KJA3"/>
<accession>C9KJA3</accession>
<dbReference type="Pfam" id="PF13353">
    <property type="entry name" value="Fer4_12"/>
    <property type="match status" value="1"/>
</dbReference>
<keyword evidence="6" id="KW-0411">Iron-sulfur</keyword>
<dbReference type="RefSeq" id="WP_005838950.1">
    <property type="nucleotide sequence ID" value="NZ_GG697141.2"/>
</dbReference>
<dbReference type="InterPro" id="IPR013785">
    <property type="entry name" value="Aldolase_TIM"/>
</dbReference>
<reference evidence="8" key="1">
    <citation type="submission" date="2009-09" db="EMBL/GenBank/DDBJ databases">
        <authorList>
            <person name="Weinstock G."/>
            <person name="Sodergren E."/>
            <person name="Clifton S."/>
            <person name="Fulton L."/>
            <person name="Fulton B."/>
            <person name="Courtney L."/>
            <person name="Fronick C."/>
            <person name="Harrison M."/>
            <person name="Strong C."/>
            <person name="Farmer C."/>
            <person name="Delahaunty K."/>
            <person name="Markovic C."/>
            <person name="Hall O."/>
            <person name="Minx P."/>
            <person name="Tomlinson C."/>
            <person name="Mitreva M."/>
            <person name="Nelson J."/>
            <person name="Hou S."/>
            <person name="Wollam A."/>
            <person name="Pepin K.H."/>
            <person name="Johnson M."/>
            <person name="Bhonagiri V."/>
            <person name="Nash W.E."/>
            <person name="Warren W."/>
            <person name="Chinwalla A."/>
            <person name="Mardis E.R."/>
            <person name="Wilson R.K."/>
        </authorList>
    </citation>
    <scope>NUCLEOTIDE SEQUENCE [LARGE SCALE GENOMIC DNA]</scope>
    <source>
        <strain evidence="8">DSM 20544</strain>
    </source>
</reference>
<evidence type="ECO:0000256" key="6">
    <source>
        <dbReference type="ARBA" id="ARBA00023014"/>
    </source>
</evidence>
<dbReference type="PATRIC" id="fig|500635.8.peg.86"/>
<organism evidence="8 9">
    <name type="scientific">Mitsuokella multacida DSM 20544</name>
    <dbReference type="NCBI Taxonomy" id="500635"/>
    <lineage>
        <taxon>Bacteria</taxon>
        <taxon>Bacillati</taxon>
        <taxon>Bacillota</taxon>
        <taxon>Negativicutes</taxon>
        <taxon>Selenomonadales</taxon>
        <taxon>Selenomonadaceae</taxon>
        <taxon>Mitsuokella</taxon>
    </lineage>
</organism>
<keyword evidence="9" id="KW-1185">Reference proteome</keyword>
<comment type="caution">
    <text evidence="8">The sequence shown here is derived from an EMBL/GenBank/DDBJ whole genome shotgun (WGS) entry which is preliminary data.</text>
</comment>
<evidence type="ECO:0000256" key="5">
    <source>
        <dbReference type="ARBA" id="ARBA00023004"/>
    </source>
</evidence>
<dbReference type="HOGENOM" id="CLU_089926_2_1_9"/>
<evidence type="ECO:0000256" key="4">
    <source>
        <dbReference type="ARBA" id="ARBA00022723"/>
    </source>
</evidence>
<dbReference type="InterPro" id="IPR034457">
    <property type="entry name" value="Organic_radical-activating"/>
</dbReference>
<evidence type="ECO:0000256" key="2">
    <source>
        <dbReference type="ARBA" id="ARBA00022485"/>
    </source>
</evidence>
<keyword evidence="3" id="KW-0949">S-adenosyl-L-methionine</keyword>
<dbReference type="eggNOG" id="COG0602">
    <property type="taxonomic scope" value="Bacteria"/>
</dbReference>
<dbReference type="GO" id="GO:0004748">
    <property type="term" value="F:ribonucleoside-diphosphate reductase activity, thioredoxin disulfide as acceptor"/>
    <property type="evidence" value="ECO:0007669"/>
    <property type="project" value="TreeGrafter"/>
</dbReference>
<comment type="function">
    <text evidence="7">Activation of anaerobic ribonucleoside-triphosphate reductase under anaerobic conditions by generation of an organic free radical, using S-adenosylmethionine and reduced flavodoxin as cosubstrates to produce 5'-deoxy-adenosine.</text>
</comment>
<sequence length="154" mass="17968">MRYAQIRKLDISNGEGIGIALFVQGCHFHCKNCFNQSTWNFDGGKPFTIDVKRHFLNLARNKYVSRVSILGGEPLAAENYLEVEQLCRGINKPIWLYTGYIFNEIPCKSILEFVDVIVDGQYIDSLKDFSLKFRGSSNQYIWKKDKDNHWYKEE</sequence>
<dbReference type="GO" id="GO:0043365">
    <property type="term" value="F:[formate-C-acetyltransferase]-activating enzyme activity"/>
    <property type="evidence" value="ECO:0007669"/>
    <property type="project" value="InterPro"/>
</dbReference>
<protein>
    <recommendedName>
        <fullName evidence="7">Anaerobic ribonucleoside-triphosphate reductase-activating protein</fullName>
        <ecNumber evidence="7">1.97.1.-</ecNumber>
    </recommendedName>
</protein>
<dbReference type="Proteomes" id="UP000003671">
    <property type="component" value="Unassembled WGS sequence"/>
</dbReference>
<dbReference type="GeneID" id="93480329"/>
<evidence type="ECO:0000256" key="3">
    <source>
        <dbReference type="ARBA" id="ARBA00022691"/>
    </source>
</evidence>
<dbReference type="GO" id="GO:0051539">
    <property type="term" value="F:4 iron, 4 sulfur cluster binding"/>
    <property type="evidence" value="ECO:0007669"/>
    <property type="project" value="UniProtKB-KW"/>
</dbReference>
<evidence type="ECO:0000313" key="8">
    <source>
        <dbReference type="EMBL" id="EEX69969.1"/>
    </source>
</evidence>
<comment type="cofactor">
    <cofactor evidence="1">
        <name>[4Fe-4S] cluster</name>
        <dbReference type="ChEBI" id="CHEBI:49883"/>
    </cofactor>
</comment>
<dbReference type="PROSITE" id="PS51257">
    <property type="entry name" value="PROKAR_LIPOPROTEIN"/>
    <property type="match status" value="1"/>
</dbReference>
<dbReference type="PIRSF" id="PIRSF000368">
    <property type="entry name" value="NrdG"/>
    <property type="match status" value="1"/>
</dbReference>
<evidence type="ECO:0000256" key="7">
    <source>
        <dbReference type="PIRNR" id="PIRNR000368"/>
    </source>
</evidence>
<gene>
    <name evidence="8" type="primary">nrdG</name>
    <name evidence="8" type="ORF">MITSMUL_03100</name>
</gene>
<proteinExistence type="inferred from homology"/>
<dbReference type="InterPro" id="IPR012837">
    <property type="entry name" value="NrdG"/>
</dbReference>
<keyword evidence="2" id="KW-0004">4Fe-4S</keyword>
<dbReference type="CDD" id="cd01335">
    <property type="entry name" value="Radical_SAM"/>
    <property type="match status" value="1"/>
</dbReference>
<comment type="similarity">
    <text evidence="7">Belongs to the organic radical-activating enzymes family.</text>
</comment>
<dbReference type="SFLD" id="SFLDS00029">
    <property type="entry name" value="Radical_SAM"/>
    <property type="match status" value="1"/>
</dbReference>
<dbReference type="PANTHER" id="PTHR30352:SF2">
    <property type="entry name" value="ANAEROBIC RIBONUCLEOSIDE-TRIPHOSPHATE REDUCTASE-ACTIVATING PROTEIN"/>
    <property type="match status" value="1"/>
</dbReference>